<keyword evidence="3" id="KW-1185">Reference proteome</keyword>
<dbReference type="GO" id="GO:0004519">
    <property type="term" value="F:endonuclease activity"/>
    <property type="evidence" value="ECO:0007669"/>
    <property type="project" value="UniProtKB-KW"/>
</dbReference>
<organism evidence="2 3">
    <name type="scientific">Phormidesmis priestleyi ULC007</name>
    <dbReference type="NCBI Taxonomy" id="1920490"/>
    <lineage>
        <taxon>Bacteria</taxon>
        <taxon>Bacillati</taxon>
        <taxon>Cyanobacteriota</taxon>
        <taxon>Cyanophyceae</taxon>
        <taxon>Leptolyngbyales</taxon>
        <taxon>Leptolyngbyaceae</taxon>
        <taxon>Phormidesmis</taxon>
    </lineage>
</organism>
<protein>
    <submittedName>
        <fullName evidence="2">Uma2 family endonuclease</fullName>
    </submittedName>
</protein>
<dbReference type="STRING" id="1920490.GCA_001895925_03431"/>
<dbReference type="Pfam" id="PF05685">
    <property type="entry name" value="Uma2"/>
    <property type="match status" value="1"/>
</dbReference>
<dbReference type="CDD" id="cd06260">
    <property type="entry name" value="DUF820-like"/>
    <property type="match status" value="1"/>
</dbReference>
<dbReference type="InterPro" id="IPR012296">
    <property type="entry name" value="Nuclease_put_TT1808"/>
</dbReference>
<dbReference type="SUPFAM" id="SSF52980">
    <property type="entry name" value="Restriction endonuclease-like"/>
    <property type="match status" value="1"/>
</dbReference>
<keyword evidence="2" id="KW-0255">Endonuclease</keyword>
<reference evidence="2 3" key="1">
    <citation type="submission" date="2018-02" db="EMBL/GenBank/DDBJ databases">
        <authorList>
            <person name="Cohen D.B."/>
            <person name="Kent A.D."/>
        </authorList>
    </citation>
    <scope>NUCLEOTIDE SEQUENCE [LARGE SCALE GENOMIC DNA]</scope>
    <source>
        <strain evidence="2 3">ULC007</strain>
    </source>
</reference>
<keyword evidence="2" id="KW-0540">Nuclease</keyword>
<keyword evidence="2" id="KW-0378">Hydrolase</keyword>
<dbReference type="PANTHER" id="PTHR34107">
    <property type="entry name" value="SLL0198 PROTEIN-RELATED"/>
    <property type="match status" value="1"/>
</dbReference>
<dbReference type="OrthoDB" id="461333at2"/>
<dbReference type="InterPro" id="IPR008538">
    <property type="entry name" value="Uma2"/>
</dbReference>
<dbReference type="AlphaFoldDB" id="A0A2T1DJY7"/>
<name>A0A2T1DJY7_9CYAN</name>
<comment type="caution">
    <text evidence="2">The sequence shown here is derived from an EMBL/GenBank/DDBJ whole genome shotgun (WGS) entry which is preliminary data.</text>
</comment>
<proteinExistence type="predicted"/>
<dbReference type="EMBL" id="PVWG01000004">
    <property type="protein sequence ID" value="PSB20818.1"/>
    <property type="molecule type" value="Genomic_DNA"/>
</dbReference>
<accession>A0A2T1DJY7</accession>
<evidence type="ECO:0000259" key="1">
    <source>
        <dbReference type="Pfam" id="PF05685"/>
    </source>
</evidence>
<sequence>MNAPTLESKLTLAAFLKQPETKPASEFINGEIIQKPMPQGEHTLIQIELCKAIDQVVQPQKIAKAFPELRCTFGGVSIVPDISVFRWQRIPTQPSGRIVNRFEIQPDWAIEILSPNQNSTKVLRNLLPCSQHGTELGWLIAPEDETVFAVFPGQRVEVFEGTASLPMIEGVDLALTVEQILSWLTFSQTSNCSLSSFIFDGWRVALASCL</sequence>
<evidence type="ECO:0000313" key="2">
    <source>
        <dbReference type="EMBL" id="PSB20818.1"/>
    </source>
</evidence>
<gene>
    <name evidence="2" type="ORF">C7B65_05245</name>
</gene>
<dbReference type="PANTHER" id="PTHR34107:SF5">
    <property type="entry name" value="SLL1355 PROTEIN"/>
    <property type="match status" value="1"/>
</dbReference>
<reference evidence="2 3" key="2">
    <citation type="submission" date="2018-03" db="EMBL/GenBank/DDBJ databases">
        <title>The ancient ancestry and fast evolution of plastids.</title>
        <authorList>
            <person name="Moore K.R."/>
            <person name="Magnabosco C."/>
            <person name="Momper L."/>
            <person name="Gold D.A."/>
            <person name="Bosak T."/>
            <person name="Fournier G.P."/>
        </authorList>
    </citation>
    <scope>NUCLEOTIDE SEQUENCE [LARGE SCALE GENOMIC DNA]</scope>
    <source>
        <strain evidence="2 3">ULC007</strain>
    </source>
</reference>
<dbReference type="Gene3D" id="3.90.1570.10">
    <property type="entry name" value="tt1808, chain A"/>
    <property type="match status" value="1"/>
</dbReference>
<dbReference type="InterPro" id="IPR011335">
    <property type="entry name" value="Restrct_endonuc-II-like"/>
</dbReference>
<dbReference type="RefSeq" id="WP_083582784.1">
    <property type="nucleotide sequence ID" value="NZ_MPPI01000008.1"/>
</dbReference>
<feature type="domain" description="Putative restriction endonuclease" evidence="1">
    <location>
        <begin position="13"/>
        <end position="177"/>
    </location>
</feature>
<evidence type="ECO:0000313" key="3">
    <source>
        <dbReference type="Proteomes" id="UP000238634"/>
    </source>
</evidence>
<dbReference type="Proteomes" id="UP000238634">
    <property type="component" value="Unassembled WGS sequence"/>
</dbReference>